<sequence>MKREEGIAFTALGLGRTIVEGGLALRFSPQYPNILPQFYSVKSTIANSQIFFYALNLNNGKNPLHGGEDGNLEKLELADAEAHGVLKHVASVICNEDNIIRDSLNKKGKRVITFAHVLKYKTFPLAELLTDILDLGNMSMGCPVEIEFAVNIHDDPDIPDEFFLLQIKPMVIGGLEHSKYNLPDNKSDQICRSNVVLGDGIIDSISNILYVYPETFDRSFTRNIAKEIEI</sequence>
<organism evidence="1">
    <name type="scientific">marine metagenome</name>
    <dbReference type="NCBI Taxonomy" id="408172"/>
    <lineage>
        <taxon>unclassified sequences</taxon>
        <taxon>metagenomes</taxon>
        <taxon>ecological metagenomes</taxon>
    </lineage>
</organism>
<reference evidence="1" key="1">
    <citation type="submission" date="2018-05" db="EMBL/GenBank/DDBJ databases">
        <authorList>
            <person name="Lanie J.A."/>
            <person name="Ng W.-L."/>
            <person name="Kazmierczak K.M."/>
            <person name="Andrzejewski T.M."/>
            <person name="Davidsen T.M."/>
            <person name="Wayne K.J."/>
            <person name="Tettelin H."/>
            <person name="Glass J.I."/>
            <person name="Rusch D."/>
            <person name="Podicherti R."/>
            <person name="Tsui H.-C.T."/>
            <person name="Winkler M.E."/>
        </authorList>
    </citation>
    <scope>NUCLEOTIDE SEQUENCE</scope>
</reference>
<gene>
    <name evidence="1" type="ORF">METZ01_LOCUS456805</name>
</gene>
<proteinExistence type="predicted"/>
<evidence type="ECO:0000313" key="1">
    <source>
        <dbReference type="EMBL" id="SVE03951.1"/>
    </source>
</evidence>
<dbReference type="EMBL" id="UINC01190010">
    <property type="protein sequence ID" value="SVE03951.1"/>
    <property type="molecule type" value="Genomic_DNA"/>
</dbReference>
<accession>A0A383A8K7</accession>
<protein>
    <submittedName>
        <fullName evidence="1">Uncharacterized protein</fullName>
    </submittedName>
</protein>
<name>A0A383A8K7_9ZZZZ</name>
<dbReference type="AlphaFoldDB" id="A0A383A8K7"/>
<feature type="non-terminal residue" evidence="1">
    <location>
        <position position="230"/>
    </location>
</feature>